<keyword evidence="1" id="KW-0812">Transmembrane</keyword>
<organism evidence="3 4">
    <name type="scientific">Meloidogyne incognita</name>
    <name type="common">Southern root-knot nematode worm</name>
    <name type="synonym">Oxyuris incognita</name>
    <dbReference type="NCBI Taxonomy" id="6306"/>
    <lineage>
        <taxon>Eukaryota</taxon>
        <taxon>Metazoa</taxon>
        <taxon>Ecdysozoa</taxon>
        <taxon>Nematoda</taxon>
        <taxon>Chromadorea</taxon>
        <taxon>Rhabditida</taxon>
        <taxon>Tylenchina</taxon>
        <taxon>Tylenchomorpha</taxon>
        <taxon>Tylenchoidea</taxon>
        <taxon>Meloidogynidae</taxon>
        <taxon>Meloidogyninae</taxon>
        <taxon>Meloidogyne</taxon>
        <taxon>Meloidogyne incognita group</taxon>
    </lineage>
</organism>
<dbReference type="InterPro" id="IPR037219">
    <property type="entry name" value="Peptidase_M41-like"/>
</dbReference>
<feature type="domain" description="Peptidase M41" evidence="2">
    <location>
        <begin position="143"/>
        <end position="309"/>
    </location>
</feature>
<dbReference type="AlphaFoldDB" id="A0A914LTD6"/>
<protein>
    <submittedName>
        <fullName evidence="4">Peptidase M41 domain-containing protein</fullName>
    </submittedName>
</protein>
<dbReference type="GO" id="GO:0005524">
    <property type="term" value="F:ATP binding"/>
    <property type="evidence" value="ECO:0007669"/>
    <property type="project" value="InterPro"/>
</dbReference>
<dbReference type="PANTHER" id="PTHR23076">
    <property type="entry name" value="METALLOPROTEASE M41 FTSH"/>
    <property type="match status" value="1"/>
</dbReference>
<dbReference type="SUPFAM" id="SSF140990">
    <property type="entry name" value="FtsH protease domain-like"/>
    <property type="match status" value="1"/>
</dbReference>
<reference evidence="4" key="1">
    <citation type="submission" date="2022-11" db="UniProtKB">
        <authorList>
            <consortium name="WormBaseParasite"/>
        </authorList>
    </citation>
    <scope>IDENTIFICATION</scope>
</reference>
<dbReference type="Proteomes" id="UP000887563">
    <property type="component" value="Unplaced"/>
</dbReference>
<dbReference type="Pfam" id="PF01434">
    <property type="entry name" value="Peptidase_M41"/>
    <property type="match status" value="1"/>
</dbReference>
<dbReference type="InterPro" id="IPR000642">
    <property type="entry name" value="Peptidase_M41"/>
</dbReference>
<dbReference type="Gene3D" id="1.20.58.760">
    <property type="entry name" value="Peptidase M41"/>
    <property type="match status" value="1"/>
</dbReference>
<feature type="transmembrane region" description="Helical" evidence="1">
    <location>
        <begin position="7"/>
        <end position="35"/>
    </location>
</feature>
<evidence type="ECO:0000259" key="2">
    <source>
        <dbReference type="Pfam" id="PF01434"/>
    </source>
</evidence>
<evidence type="ECO:0000313" key="3">
    <source>
        <dbReference type="Proteomes" id="UP000887563"/>
    </source>
</evidence>
<proteinExistence type="predicted"/>
<dbReference type="GO" id="GO:0004222">
    <property type="term" value="F:metalloendopeptidase activity"/>
    <property type="evidence" value="ECO:0007669"/>
    <property type="project" value="InterPro"/>
</dbReference>
<dbReference type="GO" id="GO:0006508">
    <property type="term" value="P:proteolysis"/>
    <property type="evidence" value="ECO:0007669"/>
    <property type="project" value="InterPro"/>
</dbReference>
<evidence type="ECO:0000313" key="4">
    <source>
        <dbReference type="WBParaSite" id="Minc3s00871g18308"/>
    </source>
</evidence>
<dbReference type="GO" id="GO:0004176">
    <property type="term" value="F:ATP-dependent peptidase activity"/>
    <property type="evidence" value="ECO:0007669"/>
    <property type="project" value="InterPro"/>
</dbReference>
<keyword evidence="1" id="KW-1133">Transmembrane helix</keyword>
<name>A0A914LTD6_MELIC</name>
<dbReference type="WBParaSite" id="Minc3s00871g18308">
    <property type="protein sequence ID" value="Minc3s00871g18308"/>
    <property type="gene ID" value="Minc3s00871g18308"/>
</dbReference>
<sequence>MFSTLDILWLGLLIIGLFLTLSGLFGLFFGLIWFLDALTSKKATNSKKEEYANLDLESNKINFKDDFNEETKIEKTQVEEVNEVQETQKDEDSHEEEMFDYDSFKFELDFDDIDLLAATQENMLEDEFLLECRYEQKGPPNALLSSKQKKRLAIHETGHTFIAFLLEIDVTKVTLKSEGELLGHTLLNFATNQISVDTDKDNFMTVILGGYAAEMMILGRPSTLSRGDLAVLSNVVLAKDATFALSGNPSLYMPKDPSNELKKKREDIIISDVDKCTERAKQLVKQNKDAISELSTYLLDNDEILHDELYKKLWELKKKFKSKNEKDDNNKDKN</sequence>
<evidence type="ECO:0000256" key="1">
    <source>
        <dbReference type="SAM" id="Phobius"/>
    </source>
</evidence>
<dbReference type="PANTHER" id="PTHR23076:SF110">
    <property type="entry name" value="INACTIVE ATP-DEPENDENT ZINC METALLOPROTEASE FTSHI 3, CHLOROPLASTIC-RELATED"/>
    <property type="match status" value="1"/>
</dbReference>
<accession>A0A914LTD6</accession>
<keyword evidence="1" id="KW-0472">Membrane</keyword>
<keyword evidence="3" id="KW-1185">Reference proteome</keyword>